<name>A0A9P6C214_9AGAR</name>
<organism evidence="1 2">
    <name type="scientific">Macrolepiota fuliginosa MF-IS2</name>
    <dbReference type="NCBI Taxonomy" id="1400762"/>
    <lineage>
        <taxon>Eukaryota</taxon>
        <taxon>Fungi</taxon>
        <taxon>Dikarya</taxon>
        <taxon>Basidiomycota</taxon>
        <taxon>Agaricomycotina</taxon>
        <taxon>Agaricomycetes</taxon>
        <taxon>Agaricomycetidae</taxon>
        <taxon>Agaricales</taxon>
        <taxon>Agaricineae</taxon>
        <taxon>Agaricaceae</taxon>
        <taxon>Macrolepiota</taxon>
    </lineage>
</organism>
<feature type="non-terminal residue" evidence="1">
    <location>
        <position position="92"/>
    </location>
</feature>
<comment type="caution">
    <text evidence="1">The sequence shown here is derived from an EMBL/GenBank/DDBJ whole genome shotgun (WGS) entry which is preliminary data.</text>
</comment>
<dbReference type="Proteomes" id="UP000807342">
    <property type="component" value="Unassembled WGS sequence"/>
</dbReference>
<gene>
    <name evidence="1" type="ORF">P691DRAFT_646693</name>
</gene>
<sequence>MYRFADYADISELKSLAKEGIRKNLTKANVVTELFSSFTSKYQEIIELEVGFLVDNFTNDVAQELDEMLQLVVLGTKPHCFRVLAFTMRRLR</sequence>
<protein>
    <submittedName>
        <fullName evidence="1">Uncharacterized protein</fullName>
    </submittedName>
</protein>
<keyword evidence="2" id="KW-1185">Reference proteome</keyword>
<evidence type="ECO:0000313" key="1">
    <source>
        <dbReference type="EMBL" id="KAF9449061.1"/>
    </source>
</evidence>
<reference evidence="1" key="1">
    <citation type="submission" date="2020-11" db="EMBL/GenBank/DDBJ databases">
        <authorList>
            <consortium name="DOE Joint Genome Institute"/>
            <person name="Ahrendt S."/>
            <person name="Riley R."/>
            <person name="Andreopoulos W."/>
            <person name="Labutti K."/>
            <person name="Pangilinan J."/>
            <person name="Ruiz-Duenas F.J."/>
            <person name="Barrasa J.M."/>
            <person name="Sanchez-Garcia M."/>
            <person name="Camarero S."/>
            <person name="Miyauchi S."/>
            <person name="Serrano A."/>
            <person name="Linde D."/>
            <person name="Babiker R."/>
            <person name="Drula E."/>
            <person name="Ayuso-Fernandez I."/>
            <person name="Pacheco R."/>
            <person name="Padilla G."/>
            <person name="Ferreira P."/>
            <person name="Barriuso J."/>
            <person name="Kellner H."/>
            <person name="Castanera R."/>
            <person name="Alfaro M."/>
            <person name="Ramirez L."/>
            <person name="Pisabarro A.G."/>
            <person name="Kuo A."/>
            <person name="Tritt A."/>
            <person name="Lipzen A."/>
            <person name="He G."/>
            <person name="Yan M."/>
            <person name="Ng V."/>
            <person name="Cullen D."/>
            <person name="Martin F."/>
            <person name="Rosso M.-N."/>
            <person name="Henrissat B."/>
            <person name="Hibbett D."/>
            <person name="Martinez A.T."/>
            <person name="Grigoriev I.V."/>
        </authorList>
    </citation>
    <scope>NUCLEOTIDE SEQUENCE</scope>
    <source>
        <strain evidence="1">MF-IS2</strain>
    </source>
</reference>
<evidence type="ECO:0000313" key="2">
    <source>
        <dbReference type="Proteomes" id="UP000807342"/>
    </source>
</evidence>
<accession>A0A9P6C214</accession>
<dbReference type="OrthoDB" id="6359816at2759"/>
<dbReference type="EMBL" id="MU151141">
    <property type="protein sequence ID" value="KAF9449061.1"/>
    <property type="molecule type" value="Genomic_DNA"/>
</dbReference>
<proteinExistence type="predicted"/>
<dbReference type="AlphaFoldDB" id="A0A9P6C214"/>